<dbReference type="InterPro" id="IPR046521">
    <property type="entry name" value="DUF6698"/>
</dbReference>
<keyword evidence="1" id="KW-0479">Metal-binding</keyword>
<evidence type="ECO:0000256" key="2">
    <source>
        <dbReference type="SAM" id="MobiDB-lite"/>
    </source>
</evidence>
<evidence type="ECO:0000313" key="5">
    <source>
        <dbReference type="Proteomes" id="UP000714275"/>
    </source>
</evidence>
<feature type="compositionally biased region" description="Polar residues" evidence="2">
    <location>
        <begin position="510"/>
        <end position="537"/>
    </location>
</feature>
<feature type="region of interest" description="Disordered" evidence="2">
    <location>
        <begin position="1"/>
        <end position="33"/>
    </location>
</feature>
<dbReference type="Proteomes" id="UP000714275">
    <property type="component" value="Unassembled WGS sequence"/>
</dbReference>
<keyword evidence="1" id="KW-0862">Zinc</keyword>
<comment type="caution">
    <text evidence="4">The sequence shown here is derived from an EMBL/GenBank/DDBJ whole genome shotgun (WGS) entry which is preliminary data.</text>
</comment>
<feature type="domain" description="GATA-type" evidence="3">
    <location>
        <begin position="557"/>
        <end position="574"/>
    </location>
</feature>
<dbReference type="Pfam" id="PF20414">
    <property type="entry name" value="DUF6698"/>
    <property type="match status" value="1"/>
</dbReference>
<name>A0A9P7CYG2_9AGAM</name>
<dbReference type="EMBL" id="JABBWD010000074">
    <property type="protein sequence ID" value="KAG1769123.1"/>
    <property type="molecule type" value="Genomic_DNA"/>
</dbReference>
<evidence type="ECO:0000259" key="3">
    <source>
        <dbReference type="PROSITE" id="PS50114"/>
    </source>
</evidence>
<dbReference type="OrthoDB" id="2693481at2759"/>
<reference evidence="4" key="1">
    <citation type="journal article" date="2020" name="New Phytol.">
        <title>Comparative genomics reveals dynamic genome evolution in host specialist ectomycorrhizal fungi.</title>
        <authorList>
            <person name="Lofgren L.A."/>
            <person name="Nguyen N.H."/>
            <person name="Vilgalys R."/>
            <person name="Ruytinx J."/>
            <person name="Liao H.L."/>
            <person name="Branco S."/>
            <person name="Kuo A."/>
            <person name="LaButti K."/>
            <person name="Lipzen A."/>
            <person name="Andreopoulos W."/>
            <person name="Pangilinan J."/>
            <person name="Riley R."/>
            <person name="Hundley H."/>
            <person name="Na H."/>
            <person name="Barry K."/>
            <person name="Grigoriev I.V."/>
            <person name="Stajich J.E."/>
            <person name="Kennedy P.G."/>
        </authorList>
    </citation>
    <scope>NUCLEOTIDE SEQUENCE</scope>
    <source>
        <strain evidence="4">DOB743</strain>
    </source>
</reference>
<keyword evidence="5" id="KW-1185">Reference proteome</keyword>
<feature type="region of interest" description="Disordered" evidence="2">
    <location>
        <begin position="454"/>
        <end position="541"/>
    </location>
</feature>
<feature type="compositionally biased region" description="Basic residues" evidence="2">
    <location>
        <begin position="479"/>
        <end position="490"/>
    </location>
</feature>
<dbReference type="InterPro" id="IPR000679">
    <property type="entry name" value="Znf_GATA"/>
</dbReference>
<gene>
    <name evidence="4" type="ORF">EV702DRAFT_1049792</name>
</gene>
<evidence type="ECO:0000313" key="4">
    <source>
        <dbReference type="EMBL" id="KAG1769123.1"/>
    </source>
</evidence>
<accession>A0A9P7CYG2</accession>
<dbReference type="GO" id="GO:0043565">
    <property type="term" value="F:sequence-specific DNA binding"/>
    <property type="evidence" value="ECO:0007669"/>
    <property type="project" value="InterPro"/>
</dbReference>
<organism evidence="4 5">
    <name type="scientific">Suillus placidus</name>
    <dbReference type="NCBI Taxonomy" id="48579"/>
    <lineage>
        <taxon>Eukaryota</taxon>
        <taxon>Fungi</taxon>
        <taxon>Dikarya</taxon>
        <taxon>Basidiomycota</taxon>
        <taxon>Agaricomycotina</taxon>
        <taxon>Agaricomycetes</taxon>
        <taxon>Agaricomycetidae</taxon>
        <taxon>Boletales</taxon>
        <taxon>Suillineae</taxon>
        <taxon>Suillaceae</taxon>
        <taxon>Suillus</taxon>
    </lineage>
</organism>
<dbReference type="PROSITE" id="PS50114">
    <property type="entry name" value="GATA_ZN_FINGER_2"/>
    <property type="match status" value="1"/>
</dbReference>
<protein>
    <recommendedName>
        <fullName evidence="3">GATA-type domain-containing protein</fullName>
    </recommendedName>
</protein>
<dbReference type="GO" id="GO:0006355">
    <property type="term" value="P:regulation of DNA-templated transcription"/>
    <property type="evidence" value="ECO:0007669"/>
    <property type="project" value="InterPro"/>
</dbReference>
<dbReference type="GO" id="GO:0008270">
    <property type="term" value="F:zinc ion binding"/>
    <property type="evidence" value="ECO:0007669"/>
    <property type="project" value="UniProtKB-KW"/>
</dbReference>
<proteinExistence type="predicted"/>
<dbReference type="AlphaFoldDB" id="A0A9P7CYG2"/>
<evidence type="ECO:0000256" key="1">
    <source>
        <dbReference type="PROSITE-ProRule" id="PRU00094"/>
    </source>
</evidence>
<sequence>MPQHAQGEDFTQDLQNIDSSSVADSTDSDSDKSNDDLDLLHFRTVIAVPPLNASTEDLRKASLYALELAQRLLLDMRGKCREALKKNALLEATLSKGRKTKLTNKDLALAAKEDTIKNYGRKFSVTHCLWVETAIFPLHAPPPRIDLASKERWLSPMSIQDGVKAEVFLFISPADHNMMAHKNFASHFVKGVNSVRAEMVSDVKLCAAAIFNLDAKFFIRGHARDSEPACCALLLNPQGAYTKFAPILFPHPDRISRDDFLKTSKLIYVLKASLFGRSSLAANAPPTPKTKAKIWELRTVTPGLIAAAAVVAIFILSGDKELVEIGDKSRISYKEYHNYYRQSLMTGGAWADSVYTFFNNSLFATSSSAATLLGSDLGDENGPHDTWERDFERAMEMGSDLPELDAPRAASPLTEDDAPLSTVRAVEAPILAPQSISVAMQGLAVAEDRELPPTAALDEGSQPPVGMLIDEPDALVQKPRPKPKPRRKTKAGAGAEDFSGTADEDLAVRSSRQPSIDDNDNTTTTAPLDLSMSSTPTGLRHFHSSATLPSLTVKHLSSLPLWRKDEEGKTVCNA</sequence>
<keyword evidence="1" id="KW-0863">Zinc-finger</keyword>